<feature type="domain" description="GMT-like wHTH" evidence="1">
    <location>
        <begin position="268"/>
        <end position="336"/>
    </location>
</feature>
<evidence type="ECO:0000313" key="2">
    <source>
        <dbReference type="EMBL" id="SHN66707.1"/>
    </source>
</evidence>
<dbReference type="STRING" id="1121455.SAMN02745728_01679"/>
<dbReference type="InterPro" id="IPR031009">
    <property type="entry name" value="Tcm_partner"/>
</dbReference>
<dbReference type="OrthoDB" id="5318244at2"/>
<dbReference type="EMBL" id="FRDI01000008">
    <property type="protein sequence ID" value="SHN66707.1"/>
    <property type="molecule type" value="Genomic_DNA"/>
</dbReference>
<dbReference type="InterPro" id="IPR054339">
    <property type="entry name" value="GMT_wHTH"/>
</dbReference>
<reference evidence="2 3" key="1">
    <citation type="submission" date="2016-12" db="EMBL/GenBank/DDBJ databases">
        <authorList>
            <person name="Song W.-J."/>
            <person name="Kurnit D.M."/>
        </authorList>
    </citation>
    <scope>NUCLEOTIDE SEQUENCE [LARGE SCALE GENOMIC DNA]</scope>
    <source>
        <strain evidence="2 3">DSM 11393</strain>
    </source>
</reference>
<keyword evidence="3" id="KW-1185">Reference proteome</keyword>
<proteinExistence type="predicted"/>
<protein>
    <submittedName>
        <fullName evidence="2">Three-Cys-motif partner protein</fullName>
    </submittedName>
</protein>
<sequence length="355" mass="41233">MSKDFHDMQFDSASILKLDIFADYLNSWLPVFVHDEYTKRINIFDLFCGPGVDKKDNSGSPLQVCSVINKHKDNLSSKNKTIFIWFNDKDKKKVDQTKVNTEPYLKNIKCLYTSQSFEECFEQIKKQGFHKDEANFFFLDPTGLVNYQEVLTSLFSFKKTDFLLFIPSSQIARFCQQPGFQQLGIPEKVTERDMPKYLCTHLKSLVHNNDIFLVPFSLKKENSRNNNIYCIIFGSKHLLGLDKFLKVLWDKSDNGEANYNLGGDVVKQDQLALLPELNIPKKIPNFQDELEQKIRNKEFVFNKDIYIYALTSGFLPKHAKEVLSKLKKEGLLKKVPALSYDRVMKEAERLVYADI</sequence>
<dbReference type="Proteomes" id="UP000186469">
    <property type="component" value="Unassembled WGS sequence"/>
</dbReference>
<dbReference type="RefSeq" id="WP_072697372.1">
    <property type="nucleotide sequence ID" value="NZ_FRDI01000008.1"/>
</dbReference>
<accession>A0A1M7T7Q9</accession>
<evidence type="ECO:0000259" key="1">
    <source>
        <dbReference type="Pfam" id="PF22560"/>
    </source>
</evidence>
<dbReference type="AlphaFoldDB" id="A0A1M7T7Q9"/>
<gene>
    <name evidence="2" type="ORF">SAMN02745728_01679</name>
</gene>
<dbReference type="NCBIfam" id="TIGR04474">
    <property type="entry name" value="tcm_partner"/>
    <property type="match status" value="1"/>
</dbReference>
<organism evidence="2 3">
    <name type="scientific">Desulfovibrio litoralis DSM 11393</name>
    <dbReference type="NCBI Taxonomy" id="1121455"/>
    <lineage>
        <taxon>Bacteria</taxon>
        <taxon>Pseudomonadati</taxon>
        <taxon>Thermodesulfobacteriota</taxon>
        <taxon>Desulfovibrionia</taxon>
        <taxon>Desulfovibrionales</taxon>
        <taxon>Desulfovibrionaceae</taxon>
        <taxon>Desulfovibrio</taxon>
    </lineage>
</organism>
<evidence type="ECO:0000313" key="3">
    <source>
        <dbReference type="Proteomes" id="UP000186469"/>
    </source>
</evidence>
<dbReference type="Pfam" id="PF22560">
    <property type="entry name" value="GMT-wHTH"/>
    <property type="match status" value="1"/>
</dbReference>
<name>A0A1M7T7Q9_9BACT</name>